<dbReference type="PANTHER" id="PTHR14859">
    <property type="entry name" value="CALCOFLUOR WHITE HYPERSENSITIVE PROTEIN PRECURSOR"/>
    <property type="match status" value="1"/>
</dbReference>
<dbReference type="GO" id="GO:0006506">
    <property type="term" value="P:GPI anchor biosynthetic process"/>
    <property type="evidence" value="ECO:0007669"/>
    <property type="project" value="TreeGrafter"/>
</dbReference>
<organism evidence="2 3">
    <name type="scientific">Candidula unifasciata</name>
    <dbReference type="NCBI Taxonomy" id="100452"/>
    <lineage>
        <taxon>Eukaryota</taxon>
        <taxon>Metazoa</taxon>
        <taxon>Spiralia</taxon>
        <taxon>Lophotrochozoa</taxon>
        <taxon>Mollusca</taxon>
        <taxon>Gastropoda</taxon>
        <taxon>Heterobranchia</taxon>
        <taxon>Euthyneura</taxon>
        <taxon>Panpulmonata</taxon>
        <taxon>Eupulmonata</taxon>
        <taxon>Stylommatophora</taxon>
        <taxon>Helicina</taxon>
        <taxon>Helicoidea</taxon>
        <taxon>Geomitridae</taxon>
        <taxon>Candidula</taxon>
    </lineage>
</organism>
<name>A0A8S4A189_9EUPU</name>
<evidence type="ECO:0000259" key="1">
    <source>
        <dbReference type="Pfam" id="PF03372"/>
    </source>
</evidence>
<feature type="non-terminal residue" evidence="2">
    <location>
        <position position="439"/>
    </location>
</feature>
<dbReference type="OrthoDB" id="387657at2759"/>
<evidence type="ECO:0000313" key="2">
    <source>
        <dbReference type="EMBL" id="CAG5135499.1"/>
    </source>
</evidence>
<dbReference type="InterPro" id="IPR005135">
    <property type="entry name" value="Endo/exonuclease/phosphatase"/>
</dbReference>
<dbReference type="SUPFAM" id="SSF56219">
    <property type="entry name" value="DNase I-like"/>
    <property type="match status" value="1"/>
</dbReference>
<comment type="caution">
    <text evidence="2">The sequence shown here is derived from an EMBL/GenBank/DDBJ whole genome shotgun (WGS) entry which is preliminary data.</text>
</comment>
<accession>A0A8S4A189</accession>
<dbReference type="InterPro" id="IPR036691">
    <property type="entry name" value="Endo/exonu/phosph_ase_sf"/>
</dbReference>
<gene>
    <name evidence="2" type="ORF">CUNI_LOCUS21057</name>
</gene>
<sequence>ELWCSLSDQGPLTITEHVKMRNGDEFPVSVPLSFGSTYNFQLTYKQNDSTLIVHHVTITKTLQMEQFYVYAHLFHTAKSSSCEHRLEVPTSKYSDCQIDLTVLSNLAANKLLKMTSDQVCHVSKEDQHGCKNVLLEEQIVPETGERLSDLPATNLKHYISEKDQSNTKIYRQGLTVMTYNIWNFNTYEYSGRYQQRISHISKVLKEASPDIVAFQEVRLETPLGGRLGPCQMDHLISLMPYYQFVYQPAQLQGNSLEQGRTEEGVAIFSKYPIIHHDYLLLFRNKSNSADMNQRICLHAVILVPSFGEVHVFNTHFSLSHEAREAAVKQILQYMSCYDGGLVIFLGDLNASPTETAIKMLTNGSGLLDIWEHLYPSSDGFTFSCLEDSLSKRIDYIFMRKTNAVSVHNVEVLDDKTRSAAASDHRAVMATFVLKEGDAT</sequence>
<dbReference type="GO" id="GO:0016020">
    <property type="term" value="C:membrane"/>
    <property type="evidence" value="ECO:0007669"/>
    <property type="project" value="GOC"/>
</dbReference>
<evidence type="ECO:0000313" key="3">
    <source>
        <dbReference type="Proteomes" id="UP000678393"/>
    </source>
</evidence>
<dbReference type="Gene3D" id="3.60.10.10">
    <property type="entry name" value="Endonuclease/exonuclease/phosphatase"/>
    <property type="match status" value="1"/>
</dbReference>
<dbReference type="GO" id="GO:0003824">
    <property type="term" value="F:catalytic activity"/>
    <property type="evidence" value="ECO:0007669"/>
    <property type="project" value="InterPro"/>
</dbReference>
<feature type="domain" description="Endonuclease/exonuclease/phosphatase" evidence="1">
    <location>
        <begin position="177"/>
        <end position="424"/>
    </location>
</feature>
<dbReference type="GO" id="GO:0005783">
    <property type="term" value="C:endoplasmic reticulum"/>
    <property type="evidence" value="ECO:0007669"/>
    <property type="project" value="TreeGrafter"/>
</dbReference>
<protein>
    <recommendedName>
        <fullName evidence="1">Endonuclease/exonuclease/phosphatase domain-containing protein</fullName>
    </recommendedName>
</protein>
<keyword evidence="3" id="KW-1185">Reference proteome</keyword>
<dbReference type="Pfam" id="PF03372">
    <property type="entry name" value="Exo_endo_phos"/>
    <property type="match status" value="1"/>
</dbReference>
<reference evidence="2" key="1">
    <citation type="submission" date="2021-04" db="EMBL/GenBank/DDBJ databases">
        <authorList>
            <consortium name="Molecular Ecology Group"/>
        </authorList>
    </citation>
    <scope>NUCLEOTIDE SEQUENCE</scope>
</reference>
<proteinExistence type="predicted"/>
<dbReference type="PANTHER" id="PTHR14859:SF16">
    <property type="entry name" value="ENDONUCLEASE_EXONUCLEASE_PHOSPHATASE DOMAIN-CONTAINING PROTEIN"/>
    <property type="match status" value="1"/>
</dbReference>
<dbReference type="InterPro" id="IPR051916">
    <property type="entry name" value="GPI-anchor_lipid_remodeler"/>
</dbReference>
<dbReference type="EMBL" id="CAJHNH020008368">
    <property type="protein sequence ID" value="CAG5135499.1"/>
    <property type="molecule type" value="Genomic_DNA"/>
</dbReference>
<dbReference type="AlphaFoldDB" id="A0A8S4A189"/>
<dbReference type="Proteomes" id="UP000678393">
    <property type="component" value="Unassembled WGS sequence"/>
</dbReference>